<keyword evidence="3" id="KW-1185">Reference proteome</keyword>
<organism evidence="1">
    <name type="scientific">Spironucleus salmonicida</name>
    <dbReference type="NCBI Taxonomy" id="348837"/>
    <lineage>
        <taxon>Eukaryota</taxon>
        <taxon>Metamonada</taxon>
        <taxon>Diplomonadida</taxon>
        <taxon>Hexamitidae</taxon>
        <taxon>Hexamitinae</taxon>
        <taxon>Spironucleus</taxon>
    </lineage>
</organism>
<reference evidence="1 2" key="1">
    <citation type="journal article" date="2014" name="PLoS Genet.">
        <title>The Genome of Spironucleus salmonicida Highlights a Fish Pathogen Adapted to Fluctuating Environments.</title>
        <authorList>
            <person name="Xu F."/>
            <person name="Jerlstrom-Hultqvist J."/>
            <person name="Einarsson E."/>
            <person name="Astvaldsson A."/>
            <person name="Svard S.G."/>
            <person name="Andersson J.O."/>
        </authorList>
    </citation>
    <scope>NUCLEOTIDE SEQUENCE</scope>
    <source>
        <strain evidence="2">ATCC 50377</strain>
    </source>
</reference>
<name>V6LMY8_9EUKA</name>
<protein>
    <submittedName>
        <fullName evidence="1">Uncharacterized protein</fullName>
    </submittedName>
</protein>
<reference evidence="2" key="2">
    <citation type="submission" date="2020-12" db="EMBL/GenBank/DDBJ databases">
        <title>New Spironucleus salmonicida genome in near-complete chromosomes.</title>
        <authorList>
            <person name="Xu F."/>
            <person name="Kurt Z."/>
            <person name="Jimenez-Gonzalez A."/>
            <person name="Astvaldsson A."/>
            <person name="Andersson J.O."/>
            <person name="Svard S.G."/>
        </authorList>
    </citation>
    <scope>NUCLEOTIDE SEQUENCE</scope>
    <source>
        <strain evidence="2">ATCC 50377</strain>
    </source>
</reference>
<sequence length="164" mass="18449">MDAQSSKLAELHALKSVKAEITAALVTDCETFEAIQQLQIVQSRYQALLVEFNFLRENYEILSAKSHVNETVITRLQDLFGCARDGVLERATALYADQEGARQVIFELEKTQEMQRSLGVQDLSRSVKELLSKYHEDGAGALGDIFDLKLNSEKIIRDADEVLE</sequence>
<evidence type="ECO:0000313" key="2">
    <source>
        <dbReference type="EMBL" id="KAH0577081.1"/>
    </source>
</evidence>
<dbReference type="Proteomes" id="UP000018208">
    <property type="component" value="Unassembled WGS sequence"/>
</dbReference>
<proteinExistence type="predicted"/>
<evidence type="ECO:0000313" key="1">
    <source>
        <dbReference type="EMBL" id="EST45588.1"/>
    </source>
</evidence>
<evidence type="ECO:0000313" key="3">
    <source>
        <dbReference type="Proteomes" id="UP000018208"/>
    </source>
</evidence>
<dbReference type="VEuPathDB" id="GiardiaDB:SS50377_20430"/>
<dbReference type="EMBL" id="KI546090">
    <property type="protein sequence ID" value="EST45588.1"/>
    <property type="molecule type" value="Genomic_DNA"/>
</dbReference>
<gene>
    <name evidence="1" type="ORF">SS50377_14434</name>
    <name evidence="2" type="ORF">SS50377_20430</name>
</gene>
<dbReference type="AlphaFoldDB" id="V6LMY8"/>
<dbReference type="EMBL" id="AUWU02000001">
    <property type="protein sequence ID" value="KAH0577081.1"/>
    <property type="molecule type" value="Genomic_DNA"/>
</dbReference>
<accession>V6LMY8</accession>